<evidence type="ECO:0000313" key="1">
    <source>
        <dbReference type="EMBL" id="MCY6372576.1"/>
    </source>
</evidence>
<gene>
    <name evidence="1" type="ORF">OXH55_18250</name>
</gene>
<dbReference type="RefSeq" id="WP_268051586.1">
    <property type="nucleotide sequence ID" value="NZ_JAPQES010000007.1"/>
</dbReference>
<proteinExistence type="predicted"/>
<accession>A0ABT4CU37</accession>
<protein>
    <submittedName>
        <fullName evidence="1">Uncharacterized protein</fullName>
    </submittedName>
</protein>
<sequence length="69" mass="8151">MNKGNKRAVYFEGKEISREEIQEIKNNQIENIEEKEETIMSPTMMRTNSNGDIEEVKIEPAMYEIENKK</sequence>
<organism evidence="1 2">
    <name type="scientific">Clostridium ganghwense</name>
    <dbReference type="NCBI Taxonomy" id="312089"/>
    <lineage>
        <taxon>Bacteria</taxon>
        <taxon>Bacillati</taxon>
        <taxon>Bacillota</taxon>
        <taxon>Clostridia</taxon>
        <taxon>Eubacteriales</taxon>
        <taxon>Clostridiaceae</taxon>
        <taxon>Clostridium</taxon>
    </lineage>
</organism>
<comment type="caution">
    <text evidence="1">The sequence shown here is derived from an EMBL/GenBank/DDBJ whole genome shotgun (WGS) entry which is preliminary data.</text>
</comment>
<evidence type="ECO:0000313" key="2">
    <source>
        <dbReference type="Proteomes" id="UP001079657"/>
    </source>
</evidence>
<keyword evidence="2" id="KW-1185">Reference proteome</keyword>
<dbReference type="EMBL" id="JAPQES010000007">
    <property type="protein sequence ID" value="MCY6372576.1"/>
    <property type="molecule type" value="Genomic_DNA"/>
</dbReference>
<reference evidence="1" key="1">
    <citation type="submission" date="2022-12" db="EMBL/GenBank/DDBJ databases">
        <authorList>
            <person name="Wang J."/>
        </authorList>
    </citation>
    <scope>NUCLEOTIDE SEQUENCE</scope>
    <source>
        <strain evidence="1">HY-42-06</strain>
    </source>
</reference>
<dbReference type="Proteomes" id="UP001079657">
    <property type="component" value="Unassembled WGS sequence"/>
</dbReference>
<name>A0ABT4CU37_9CLOT</name>